<organism evidence="1 2">
    <name type="scientific">Hygrophoropsis aurantiaca</name>
    <dbReference type="NCBI Taxonomy" id="72124"/>
    <lineage>
        <taxon>Eukaryota</taxon>
        <taxon>Fungi</taxon>
        <taxon>Dikarya</taxon>
        <taxon>Basidiomycota</taxon>
        <taxon>Agaricomycotina</taxon>
        <taxon>Agaricomycetes</taxon>
        <taxon>Agaricomycetidae</taxon>
        <taxon>Boletales</taxon>
        <taxon>Coniophorineae</taxon>
        <taxon>Hygrophoropsidaceae</taxon>
        <taxon>Hygrophoropsis</taxon>
    </lineage>
</organism>
<protein>
    <submittedName>
        <fullName evidence="1">Uncharacterized protein</fullName>
    </submittedName>
</protein>
<reference evidence="1" key="1">
    <citation type="journal article" date="2021" name="New Phytol.">
        <title>Evolutionary innovations through gain and loss of genes in the ectomycorrhizal Boletales.</title>
        <authorList>
            <person name="Wu G."/>
            <person name="Miyauchi S."/>
            <person name="Morin E."/>
            <person name="Kuo A."/>
            <person name="Drula E."/>
            <person name="Varga T."/>
            <person name="Kohler A."/>
            <person name="Feng B."/>
            <person name="Cao Y."/>
            <person name="Lipzen A."/>
            <person name="Daum C."/>
            <person name="Hundley H."/>
            <person name="Pangilinan J."/>
            <person name="Johnson J."/>
            <person name="Barry K."/>
            <person name="LaButti K."/>
            <person name="Ng V."/>
            <person name="Ahrendt S."/>
            <person name="Min B."/>
            <person name="Choi I.G."/>
            <person name="Park H."/>
            <person name="Plett J.M."/>
            <person name="Magnuson J."/>
            <person name="Spatafora J.W."/>
            <person name="Nagy L.G."/>
            <person name="Henrissat B."/>
            <person name="Grigoriev I.V."/>
            <person name="Yang Z.L."/>
            <person name="Xu J."/>
            <person name="Martin F.M."/>
        </authorList>
    </citation>
    <scope>NUCLEOTIDE SEQUENCE</scope>
    <source>
        <strain evidence="1">ATCC 28755</strain>
    </source>
</reference>
<name>A0ACB8ANE0_9AGAM</name>
<evidence type="ECO:0000313" key="1">
    <source>
        <dbReference type="EMBL" id="KAH7914248.1"/>
    </source>
</evidence>
<gene>
    <name evidence="1" type="ORF">BJ138DRAFT_433902</name>
</gene>
<keyword evidence="2" id="KW-1185">Reference proteome</keyword>
<sequence length="457" mass="50722">MLAKDSDITSPDTRDIVVCRYFQAGYCRRGSACQFNHPIGYRPEVHDLKRFPGHVHDPIPVYFPSTYSMPGSHTLYSSWHPYNPSFQPRSPPDIPAVPLTHNAILRHQEYPPDFSVVSEASSSASSNLSDQDSHTVYSRPTGISEHQLPLHAPYNQIPIGTHVGLYPNVSVIAQDTPQNILSNQLSYPEFRVQLQGTNSKRKPMAYKTKPCKFFTAQGTCVNGDMCTFIHGNPNKSKPEIHRVADVDVCESRPDLPAKPASVYEDAKARDYYPIPWRVVGGGVMMGGDRPRCKAYSTGYCKHGDDCKFAHEIDLETYSNGIVQLKSRKKKSSASQKALITQALVEISQPGVFRPLPVSRQRKKAEKQASVSHVITSPVGADSGRYSTTKQLDQNDTQVVTRDVVDAFESHSPHHRRSKSMTLPSSPVATSNVCLNAFLSLVELNTSVLLLQKFSAEL</sequence>
<dbReference type="Proteomes" id="UP000790377">
    <property type="component" value="Unassembled WGS sequence"/>
</dbReference>
<comment type="caution">
    <text evidence="1">The sequence shown here is derived from an EMBL/GenBank/DDBJ whole genome shotgun (WGS) entry which is preliminary data.</text>
</comment>
<accession>A0ACB8ANE0</accession>
<dbReference type="EMBL" id="MU267616">
    <property type="protein sequence ID" value="KAH7914248.1"/>
    <property type="molecule type" value="Genomic_DNA"/>
</dbReference>
<evidence type="ECO:0000313" key="2">
    <source>
        <dbReference type="Proteomes" id="UP000790377"/>
    </source>
</evidence>
<proteinExistence type="predicted"/>